<evidence type="ECO:0000313" key="2">
    <source>
        <dbReference type="Proteomes" id="UP000326857"/>
    </source>
</evidence>
<name>A0A5E7ZZ54_9SPHN</name>
<dbReference type="Proteomes" id="UP000326857">
    <property type="component" value="Unassembled WGS sequence"/>
</dbReference>
<dbReference type="EMBL" id="CABVLI010000043">
    <property type="protein sequence ID" value="VVT23995.1"/>
    <property type="molecule type" value="Genomic_DNA"/>
</dbReference>
<organism evidence="1 2">
    <name type="scientific">Sphingomonas aurantiaca</name>
    <dbReference type="NCBI Taxonomy" id="185949"/>
    <lineage>
        <taxon>Bacteria</taxon>
        <taxon>Pseudomonadati</taxon>
        <taxon>Pseudomonadota</taxon>
        <taxon>Alphaproteobacteria</taxon>
        <taxon>Sphingomonadales</taxon>
        <taxon>Sphingomonadaceae</taxon>
        <taxon>Sphingomonas</taxon>
    </lineage>
</organism>
<reference evidence="1 2" key="1">
    <citation type="submission" date="2019-09" db="EMBL/GenBank/DDBJ databases">
        <authorList>
            <person name="Dittami M. S."/>
        </authorList>
    </citation>
    <scope>NUCLEOTIDE SEQUENCE [LARGE SCALE GENOMIC DNA]</scope>
    <source>
        <strain evidence="1">SPHINGO391</strain>
    </source>
</reference>
<evidence type="ECO:0000313" key="1">
    <source>
        <dbReference type="EMBL" id="VVT23995.1"/>
    </source>
</evidence>
<accession>A0A5E7ZZ54</accession>
<dbReference type="AlphaFoldDB" id="A0A5E7ZZ54"/>
<sequence>MDRHGSRGCLKGTGKITLSLSLQYRYAERGDARSIAGDAAGLEGGIALRQRRAVHPPCISRVEL</sequence>
<proteinExistence type="predicted"/>
<gene>
    <name evidence="1" type="ORF">SPHINGO391_480044</name>
</gene>
<protein>
    <submittedName>
        <fullName evidence="1">Uncharacterized protein</fullName>
    </submittedName>
</protein>